<feature type="chain" id="PRO_5038090157" evidence="1">
    <location>
        <begin position="22"/>
        <end position="93"/>
    </location>
</feature>
<evidence type="ECO:0000313" key="2">
    <source>
        <dbReference type="EMBL" id="QSX31487.1"/>
    </source>
</evidence>
<dbReference type="Proteomes" id="UP000663281">
    <property type="component" value="Chromosome"/>
</dbReference>
<reference evidence="2 3" key="1">
    <citation type="submission" date="2021-03" db="EMBL/GenBank/DDBJ databases">
        <title>Novel species identification of genus Shewanella.</title>
        <authorList>
            <person name="Liu G."/>
            <person name="Zhang Q."/>
        </authorList>
    </citation>
    <scope>NUCLEOTIDE SEQUENCE [LARGE SCALE GENOMIC DNA]</scope>
    <source>
        <strain evidence="2 3">FJAT-53726</strain>
    </source>
</reference>
<feature type="signal peptide" evidence="1">
    <location>
        <begin position="1"/>
        <end position="21"/>
    </location>
</feature>
<evidence type="ECO:0000313" key="3">
    <source>
        <dbReference type="Proteomes" id="UP000663281"/>
    </source>
</evidence>
<keyword evidence="1" id="KW-0732">Signal</keyword>
<keyword evidence="3" id="KW-1185">Reference proteome</keyword>
<protein>
    <submittedName>
        <fullName evidence="2">Uncharacterized protein</fullName>
    </submittedName>
</protein>
<sequence length="93" mass="10517">MKKFSYVCLGIAVSTSFCLNAAISTEALTVKHALINGKKCTATWSAESSKTGEVTEILAVREFDGKTQYQVFHSQDYPKMWTWDFRLNKIKCN</sequence>
<proteinExistence type="predicted"/>
<dbReference type="RefSeq" id="WP_207326022.1">
    <property type="nucleotide sequence ID" value="NZ_CP071504.1"/>
</dbReference>
<organism evidence="2 3">
    <name type="scientific">Shewanella cyperi</name>
    <dbReference type="NCBI Taxonomy" id="2814292"/>
    <lineage>
        <taxon>Bacteria</taxon>
        <taxon>Pseudomonadati</taxon>
        <taxon>Pseudomonadota</taxon>
        <taxon>Gammaproteobacteria</taxon>
        <taxon>Alteromonadales</taxon>
        <taxon>Shewanellaceae</taxon>
        <taxon>Shewanella</taxon>
    </lineage>
</organism>
<name>A0A975AMI3_9GAMM</name>
<gene>
    <name evidence="2" type="ORF">JYB88_07690</name>
</gene>
<dbReference type="KEGG" id="scyp:JYB88_07690"/>
<dbReference type="AlphaFoldDB" id="A0A975AMI3"/>
<dbReference type="EMBL" id="CP071504">
    <property type="protein sequence ID" value="QSX31487.1"/>
    <property type="molecule type" value="Genomic_DNA"/>
</dbReference>
<evidence type="ECO:0000256" key="1">
    <source>
        <dbReference type="SAM" id="SignalP"/>
    </source>
</evidence>
<accession>A0A975AMI3</accession>